<evidence type="ECO:0000313" key="3">
    <source>
        <dbReference type="Proteomes" id="UP000265618"/>
    </source>
</evidence>
<comment type="caution">
    <text evidence="2">The sequence shown here is derived from an EMBL/GenBank/DDBJ whole genome shotgun (WGS) entry which is preliminary data.</text>
</comment>
<feature type="non-terminal residue" evidence="2">
    <location>
        <position position="1"/>
    </location>
</feature>
<gene>
    <name evidence="2" type="ORF">KIPB_008099</name>
</gene>
<dbReference type="AlphaFoldDB" id="A0A9K3CZG6"/>
<dbReference type="Gene3D" id="3.40.50.720">
    <property type="entry name" value="NAD(P)-binding Rossmann-like Domain"/>
    <property type="match status" value="1"/>
</dbReference>
<dbReference type="PANTHER" id="PTHR30388:SF6">
    <property type="entry name" value="XANTHINE DEHYDROGENASE SUBUNIT A-RELATED"/>
    <property type="match status" value="1"/>
</dbReference>
<protein>
    <recommendedName>
        <fullName evidence="1">XdhC Rossmann domain-containing protein</fullName>
    </recommendedName>
</protein>
<proteinExistence type="predicted"/>
<reference evidence="2 3" key="1">
    <citation type="journal article" date="2018" name="PLoS ONE">
        <title>The draft genome of Kipferlia bialata reveals reductive genome evolution in fornicate parasites.</title>
        <authorList>
            <person name="Tanifuji G."/>
            <person name="Takabayashi S."/>
            <person name="Kume K."/>
            <person name="Takagi M."/>
            <person name="Nakayama T."/>
            <person name="Kamikawa R."/>
            <person name="Inagaki Y."/>
            <person name="Hashimoto T."/>
        </authorList>
    </citation>
    <scope>NUCLEOTIDE SEQUENCE [LARGE SCALE GENOMIC DNA]</scope>
    <source>
        <strain evidence="2">NY0173</strain>
    </source>
</reference>
<dbReference type="PANTHER" id="PTHR30388">
    <property type="entry name" value="ALDEHYDE OXIDOREDUCTASE MOLYBDENUM COFACTOR ASSEMBLY PROTEIN"/>
    <property type="match status" value="1"/>
</dbReference>
<name>A0A9K3CZG6_9EUKA</name>
<dbReference type="InterPro" id="IPR052698">
    <property type="entry name" value="MoCofactor_Util/Proc"/>
</dbReference>
<dbReference type="InterPro" id="IPR027051">
    <property type="entry name" value="XdhC_Rossmann_dom"/>
</dbReference>
<dbReference type="OrthoDB" id="10070655at2759"/>
<dbReference type="EMBL" id="BDIP01002423">
    <property type="protein sequence ID" value="GIQ86274.1"/>
    <property type="molecule type" value="Genomic_DNA"/>
</dbReference>
<organism evidence="2 3">
    <name type="scientific">Kipferlia bialata</name>
    <dbReference type="NCBI Taxonomy" id="797122"/>
    <lineage>
        <taxon>Eukaryota</taxon>
        <taxon>Metamonada</taxon>
        <taxon>Carpediemonas-like organisms</taxon>
        <taxon>Kipferlia</taxon>
    </lineage>
</organism>
<evidence type="ECO:0000259" key="1">
    <source>
        <dbReference type="Pfam" id="PF13478"/>
    </source>
</evidence>
<sequence>GGPMEYATQQRCKALMQNRVQVDILKFSLDSVDAADGGMTCGGRIDILLERINTHTNVASLTGVTAARAARSRAIEAVVVGPEEGEEADSPTPRPGARCIYSVVTERMSDVIHSHVGSPPIPGIGVEDLAAVLREGRPTVLEMPCGRVSLVPITPRPTAYIFGGGHCGQALGYVLPSAGFGVEVYDDRPEFTDPALFSSPKYDATGHCHTVSFKQTEGETVEGEYVFGHTRQAIEACPDMSFVVIVTRGHQCDLHVLQAVLELKEQPRYIGMIGSRRKIATVYEQLKAVGITESQLATVHAPVGIDIGGDTPGQIAIAICGEMLLDLYGPKRKWGGKKGVVITK</sequence>
<keyword evidence="3" id="KW-1185">Reference proteome</keyword>
<accession>A0A9K3CZG6</accession>
<feature type="domain" description="XdhC Rossmann" evidence="1">
    <location>
        <begin position="160"/>
        <end position="323"/>
    </location>
</feature>
<dbReference type="Proteomes" id="UP000265618">
    <property type="component" value="Unassembled WGS sequence"/>
</dbReference>
<evidence type="ECO:0000313" key="2">
    <source>
        <dbReference type="EMBL" id="GIQ86274.1"/>
    </source>
</evidence>
<dbReference type="Pfam" id="PF13478">
    <property type="entry name" value="XdhC_C"/>
    <property type="match status" value="1"/>
</dbReference>